<feature type="transmembrane region" description="Helical" evidence="2">
    <location>
        <begin position="37"/>
        <end position="56"/>
    </location>
</feature>
<dbReference type="AlphaFoldDB" id="A0A0D2NZ73"/>
<keyword evidence="4" id="KW-1185">Reference proteome</keyword>
<protein>
    <submittedName>
        <fullName evidence="3">Uncharacterized protein</fullName>
    </submittedName>
</protein>
<accession>A0A0D2NZ73</accession>
<gene>
    <name evidence="3" type="ORF">HYPSUDRAFT_209324</name>
</gene>
<evidence type="ECO:0000256" key="2">
    <source>
        <dbReference type="SAM" id="Phobius"/>
    </source>
</evidence>
<keyword evidence="2" id="KW-1133">Transmembrane helix</keyword>
<dbReference type="OrthoDB" id="3028573at2759"/>
<feature type="transmembrane region" description="Helical" evidence="2">
    <location>
        <begin position="12"/>
        <end position="31"/>
    </location>
</feature>
<sequence>MAGVVPRRPRKILLIWHALYLFSLFVCPLLLDKLAMALLTLCLFPIPQVLCQTLLLKPKSRLLSHLLLQVTALHSSSQFRLLLLRITLEDDRNVRFELSLKQNASKINAVFRILFFLLHILTVTLSLSWSHSKIISPWPMINIQTISGLADLLGVSDLSGLDLYATKSNCWIPTVDFVMSIKTDERIFIRKHGLLPGTSRFLDSMPVSLSDVFSTPPRRKWPYESSPTTCSPTPKTRRFASPSACSPPSPTPRVHVTSLEENEESAMMSATHLDDELNDQDWALGFVLTPTSTLPWPAGMFVRDMAKGFDLIAASRQKLLEERFVAIFPGKPYKHSVFFRNRGFWNGLSAQACLDARSLPRTKAGLWTEWRKTHLSWK</sequence>
<feature type="region of interest" description="Disordered" evidence="1">
    <location>
        <begin position="223"/>
        <end position="253"/>
    </location>
</feature>
<keyword evidence="2" id="KW-0472">Membrane</keyword>
<keyword evidence="2" id="KW-0812">Transmembrane</keyword>
<organism evidence="3 4">
    <name type="scientific">Hypholoma sublateritium (strain FD-334 SS-4)</name>
    <dbReference type="NCBI Taxonomy" id="945553"/>
    <lineage>
        <taxon>Eukaryota</taxon>
        <taxon>Fungi</taxon>
        <taxon>Dikarya</taxon>
        <taxon>Basidiomycota</taxon>
        <taxon>Agaricomycotina</taxon>
        <taxon>Agaricomycetes</taxon>
        <taxon>Agaricomycetidae</taxon>
        <taxon>Agaricales</taxon>
        <taxon>Agaricineae</taxon>
        <taxon>Strophariaceae</taxon>
        <taxon>Hypholoma</taxon>
    </lineage>
</organism>
<reference evidence="4" key="1">
    <citation type="submission" date="2014-04" db="EMBL/GenBank/DDBJ databases">
        <title>Evolutionary Origins and Diversification of the Mycorrhizal Mutualists.</title>
        <authorList>
            <consortium name="DOE Joint Genome Institute"/>
            <consortium name="Mycorrhizal Genomics Consortium"/>
            <person name="Kohler A."/>
            <person name="Kuo A."/>
            <person name="Nagy L.G."/>
            <person name="Floudas D."/>
            <person name="Copeland A."/>
            <person name="Barry K.W."/>
            <person name="Cichocki N."/>
            <person name="Veneault-Fourrey C."/>
            <person name="LaButti K."/>
            <person name="Lindquist E.A."/>
            <person name="Lipzen A."/>
            <person name="Lundell T."/>
            <person name="Morin E."/>
            <person name="Murat C."/>
            <person name="Riley R."/>
            <person name="Ohm R."/>
            <person name="Sun H."/>
            <person name="Tunlid A."/>
            <person name="Henrissat B."/>
            <person name="Grigoriev I.V."/>
            <person name="Hibbett D.S."/>
            <person name="Martin F."/>
        </authorList>
    </citation>
    <scope>NUCLEOTIDE SEQUENCE [LARGE SCALE GENOMIC DNA]</scope>
    <source>
        <strain evidence="4">FD-334 SS-4</strain>
    </source>
</reference>
<proteinExistence type="predicted"/>
<name>A0A0D2NZ73_HYPSF</name>
<feature type="compositionally biased region" description="Low complexity" evidence="1">
    <location>
        <begin position="225"/>
        <end position="244"/>
    </location>
</feature>
<evidence type="ECO:0000313" key="3">
    <source>
        <dbReference type="EMBL" id="KJA13705.1"/>
    </source>
</evidence>
<feature type="transmembrane region" description="Helical" evidence="2">
    <location>
        <begin position="109"/>
        <end position="129"/>
    </location>
</feature>
<dbReference type="Proteomes" id="UP000054270">
    <property type="component" value="Unassembled WGS sequence"/>
</dbReference>
<evidence type="ECO:0000313" key="4">
    <source>
        <dbReference type="Proteomes" id="UP000054270"/>
    </source>
</evidence>
<dbReference type="EMBL" id="KN817721">
    <property type="protein sequence ID" value="KJA13705.1"/>
    <property type="molecule type" value="Genomic_DNA"/>
</dbReference>
<evidence type="ECO:0000256" key="1">
    <source>
        <dbReference type="SAM" id="MobiDB-lite"/>
    </source>
</evidence>